<evidence type="ECO:0000256" key="1">
    <source>
        <dbReference type="SAM" id="Phobius"/>
    </source>
</evidence>
<dbReference type="EMBL" id="JACOOO010000018">
    <property type="protein sequence ID" value="MBC5629310.1"/>
    <property type="molecule type" value="Genomic_DNA"/>
</dbReference>
<evidence type="ECO:0000313" key="3">
    <source>
        <dbReference type="Proteomes" id="UP000596929"/>
    </source>
</evidence>
<keyword evidence="1" id="KW-1133">Transmembrane helix</keyword>
<name>A0ABR7DD35_9CLOT</name>
<keyword evidence="3" id="KW-1185">Reference proteome</keyword>
<keyword evidence="1" id="KW-0812">Transmembrane</keyword>
<evidence type="ECO:0000313" key="2">
    <source>
        <dbReference type="EMBL" id="MBC5629310.1"/>
    </source>
</evidence>
<dbReference type="RefSeq" id="WP_186860075.1">
    <property type="nucleotide sequence ID" value="NZ_JACOOO010000018.1"/>
</dbReference>
<feature type="transmembrane region" description="Helical" evidence="1">
    <location>
        <begin position="46"/>
        <end position="65"/>
    </location>
</feature>
<feature type="transmembrane region" description="Helical" evidence="1">
    <location>
        <begin position="20"/>
        <end position="39"/>
    </location>
</feature>
<keyword evidence="1" id="KW-0472">Membrane</keyword>
<protein>
    <submittedName>
        <fullName evidence="2">Uncharacterized protein</fullName>
    </submittedName>
</protein>
<organism evidence="2 3">
    <name type="scientific">Clostridium hominis</name>
    <dbReference type="NCBI Taxonomy" id="2763036"/>
    <lineage>
        <taxon>Bacteria</taxon>
        <taxon>Bacillati</taxon>
        <taxon>Bacillota</taxon>
        <taxon>Clostridia</taxon>
        <taxon>Eubacteriales</taxon>
        <taxon>Clostridiaceae</taxon>
        <taxon>Clostridium</taxon>
    </lineage>
</organism>
<proteinExistence type="predicted"/>
<reference evidence="2 3" key="1">
    <citation type="submission" date="2020-08" db="EMBL/GenBank/DDBJ databases">
        <title>Genome public.</title>
        <authorList>
            <person name="Liu C."/>
            <person name="Sun Q."/>
        </authorList>
    </citation>
    <scope>NUCLEOTIDE SEQUENCE [LARGE SCALE GENOMIC DNA]</scope>
    <source>
        <strain evidence="2 3">NSJ-6</strain>
    </source>
</reference>
<sequence length="101" mass="10952">MLKNIVVYTPIILGNSLSGGANFATSSILLLLGVGIIFLNKKSPLGYLLIIIGFSIVSISIFLSLKMRFLPTSLFKTLLIFSSIIGGFCLLIKTGILLFRK</sequence>
<comment type="caution">
    <text evidence="2">The sequence shown here is derived from an EMBL/GenBank/DDBJ whole genome shotgun (WGS) entry which is preliminary data.</text>
</comment>
<dbReference type="Proteomes" id="UP000596929">
    <property type="component" value="Unassembled WGS sequence"/>
</dbReference>
<gene>
    <name evidence="2" type="ORF">H8S20_10430</name>
</gene>
<accession>A0ABR7DD35</accession>
<feature type="transmembrane region" description="Helical" evidence="1">
    <location>
        <begin position="77"/>
        <end position="99"/>
    </location>
</feature>